<evidence type="ECO:0000313" key="3">
    <source>
        <dbReference type="Proteomes" id="UP000803844"/>
    </source>
</evidence>
<comment type="caution">
    <text evidence="2">The sequence shown here is derived from an EMBL/GenBank/DDBJ whole genome shotgun (WGS) entry which is preliminary data.</text>
</comment>
<gene>
    <name evidence="2" type="ORF">M406DRAFT_356057</name>
</gene>
<accession>A0A9P5CPU9</accession>
<dbReference type="EMBL" id="MU032347">
    <property type="protein sequence ID" value="KAF3765797.1"/>
    <property type="molecule type" value="Genomic_DNA"/>
</dbReference>
<evidence type="ECO:0000256" key="1">
    <source>
        <dbReference type="SAM" id="MobiDB-lite"/>
    </source>
</evidence>
<keyword evidence="3" id="KW-1185">Reference proteome</keyword>
<reference evidence="2" key="1">
    <citation type="journal article" date="2020" name="Phytopathology">
        <title>Genome sequence of the chestnut blight fungus Cryphonectria parasitica EP155: A fundamental resource for an archetypical invasive plant pathogen.</title>
        <authorList>
            <person name="Crouch J.A."/>
            <person name="Dawe A."/>
            <person name="Aerts A."/>
            <person name="Barry K."/>
            <person name="Churchill A.C.L."/>
            <person name="Grimwood J."/>
            <person name="Hillman B."/>
            <person name="Milgroom M.G."/>
            <person name="Pangilinan J."/>
            <person name="Smith M."/>
            <person name="Salamov A."/>
            <person name="Schmutz J."/>
            <person name="Yadav J."/>
            <person name="Grigoriev I.V."/>
            <person name="Nuss D."/>
        </authorList>
    </citation>
    <scope>NUCLEOTIDE SEQUENCE</scope>
    <source>
        <strain evidence="2">EP155</strain>
    </source>
</reference>
<dbReference type="Proteomes" id="UP000803844">
    <property type="component" value="Unassembled WGS sequence"/>
</dbReference>
<proteinExistence type="predicted"/>
<name>A0A9P5CPU9_CRYP1</name>
<evidence type="ECO:0000313" key="2">
    <source>
        <dbReference type="EMBL" id="KAF3765797.1"/>
    </source>
</evidence>
<protein>
    <submittedName>
        <fullName evidence="2">Uncharacterized protein</fullName>
    </submittedName>
</protein>
<dbReference type="GeneID" id="63840474"/>
<sequence>MRNDDHGARPPPPTVGAVSLPGDGERRLSWTYNIGTYDSIRQVVQALCIVKYLLYEEEIRASAPPFEIVRRQLLAQARARTPGREGYWILWLRLSTSQHAAFLPAR</sequence>
<dbReference type="RefSeq" id="XP_040776758.1">
    <property type="nucleotide sequence ID" value="XM_040923345.1"/>
</dbReference>
<dbReference type="AlphaFoldDB" id="A0A9P5CPU9"/>
<feature type="region of interest" description="Disordered" evidence="1">
    <location>
        <begin position="1"/>
        <end position="21"/>
    </location>
</feature>
<organism evidence="2 3">
    <name type="scientific">Cryphonectria parasitica (strain ATCC 38755 / EP155)</name>
    <dbReference type="NCBI Taxonomy" id="660469"/>
    <lineage>
        <taxon>Eukaryota</taxon>
        <taxon>Fungi</taxon>
        <taxon>Dikarya</taxon>
        <taxon>Ascomycota</taxon>
        <taxon>Pezizomycotina</taxon>
        <taxon>Sordariomycetes</taxon>
        <taxon>Sordariomycetidae</taxon>
        <taxon>Diaporthales</taxon>
        <taxon>Cryphonectriaceae</taxon>
        <taxon>Cryphonectria-Endothia species complex</taxon>
        <taxon>Cryphonectria</taxon>
    </lineage>
</organism>